<evidence type="ECO:0000313" key="3">
    <source>
        <dbReference type="Proteomes" id="UP000663828"/>
    </source>
</evidence>
<reference evidence="2" key="1">
    <citation type="submission" date="2021-02" db="EMBL/GenBank/DDBJ databases">
        <authorList>
            <person name="Nowell W R."/>
        </authorList>
    </citation>
    <scope>NUCLEOTIDE SEQUENCE</scope>
</reference>
<organism evidence="2 4">
    <name type="scientific">Adineta ricciae</name>
    <name type="common">Rotifer</name>
    <dbReference type="NCBI Taxonomy" id="249248"/>
    <lineage>
        <taxon>Eukaryota</taxon>
        <taxon>Metazoa</taxon>
        <taxon>Spiralia</taxon>
        <taxon>Gnathifera</taxon>
        <taxon>Rotifera</taxon>
        <taxon>Eurotatoria</taxon>
        <taxon>Bdelloidea</taxon>
        <taxon>Adinetida</taxon>
        <taxon>Adinetidae</taxon>
        <taxon>Adineta</taxon>
    </lineage>
</organism>
<dbReference type="Proteomes" id="UP000663852">
    <property type="component" value="Unassembled WGS sequence"/>
</dbReference>
<dbReference type="EMBL" id="CAJNOJ010000503">
    <property type="protein sequence ID" value="CAF1469898.1"/>
    <property type="molecule type" value="Genomic_DNA"/>
</dbReference>
<keyword evidence="3" id="KW-1185">Reference proteome</keyword>
<name>A0A815R1R8_ADIRI</name>
<evidence type="ECO:0000313" key="1">
    <source>
        <dbReference type="EMBL" id="CAF1373968.1"/>
    </source>
</evidence>
<proteinExistence type="predicted"/>
<dbReference type="AlphaFoldDB" id="A0A815R1R8"/>
<evidence type="ECO:0000313" key="4">
    <source>
        <dbReference type="Proteomes" id="UP000663852"/>
    </source>
</evidence>
<accession>A0A815R1R8</accession>
<dbReference type="Proteomes" id="UP000663828">
    <property type="component" value="Unassembled WGS sequence"/>
</dbReference>
<protein>
    <submittedName>
        <fullName evidence="2">Uncharacterized protein</fullName>
    </submittedName>
</protein>
<gene>
    <name evidence="2" type="ORF">EDS130_LOCUS40721</name>
    <name evidence="1" type="ORF">XAT740_LOCUS32695</name>
</gene>
<dbReference type="EMBL" id="CAJNOR010003071">
    <property type="protein sequence ID" value="CAF1373968.1"/>
    <property type="molecule type" value="Genomic_DNA"/>
</dbReference>
<comment type="caution">
    <text evidence="2">The sequence shown here is derived from an EMBL/GenBank/DDBJ whole genome shotgun (WGS) entry which is preliminary data.</text>
</comment>
<sequence length="73" mass="8329">MIYIYDDYKPNRRWGILPPNGATTYVGFHHTEAESALAIAYSDSCRDSMALWDEKVEAYGLDVKFEDTSCNCI</sequence>
<evidence type="ECO:0000313" key="2">
    <source>
        <dbReference type="EMBL" id="CAF1469898.1"/>
    </source>
</evidence>